<name>A0A3M2L874_9ACTN</name>
<dbReference type="Pfam" id="PF00590">
    <property type="entry name" value="TP_methylase"/>
    <property type="match status" value="1"/>
</dbReference>
<dbReference type="SUPFAM" id="SSF53790">
    <property type="entry name" value="Tetrapyrrole methylase"/>
    <property type="match status" value="1"/>
</dbReference>
<accession>A0A3M2L874</accession>
<evidence type="ECO:0000313" key="4">
    <source>
        <dbReference type="Proteomes" id="UP000282674"/>
    </source>
</evidence>
<comment type="caution">
    <text evidence="3">The sequence shown here is derived from an EMBL/GenBank/DDBJ whole genome shotgun (WGS) entry which is preliminary data.</text>
</comment>
<gene>
    <name evidence="3" type="ORF">EBO15_41195</name>
</gene>
<feature type="region of interest" description="Disordered" evidence="1">
    <location>
        <begin position="31"/>
        <end position="50"/>
    </location>
</feature>
<evidence type="ECO:0000313" key="3">
    <source>
        <dbReference type="EMBL" id="RMI33849.1"/>
    </source>
</evidence>
<proteinExistence type="predicted"/>
<dbReference type="EMBL" id="RFFG01000175">
    <property type="protein sequence ID" value="RMI33849.1"/>
    <property type="molecule type" value="Genomic_DNA"/>
</dbReference>
<reference evidence="3 4" key="1">
    <citation type="submission" date="2018-10" db="EMBL/GenBank/DDBJ databases">
        <title>Isolation from soil.</title>
        <authorList>
            <person name="Hu J."/>
        </authorList>
    </citation>
    <scope>NUCLEOTIDE SEQUENCE [LARGE SCALE GENOMIC DNA]</scope>
    <source>
        <strain evidence="3 4">NEAU-Ht49</strain>
    </source>
</reference>
<dbReference type="Proteomes" id="UP000282674">
    <property type="component" value="Unassembled WGS sequence"/>
</dbReference>
<organism evidence="3 4">
    <name type="scientific">Actinomadura harenae</name>
    <dbReference type="NCBI Taxonomy" id="2483351"/>
    <lineage>
        <taxon>Bacteria</taxon>
        <taxon>Bacillati</taxon>
        <taxon>Actinomycetota</taxon>
        <taxon>Actinomycetes</taxon>
        <taxon>Streptosporangiales</taxon>
        <taxon>Thermomonosporaceae</taxon>
        <taxon>Actinomadura</taxon>
    </lineage>
</organism>
<dbReference type="InterPro" id="IPR000878">
    <property type="entry name" value="4pyrrol_Mease"/>
</dbReference>
<evidence type="ECO:0000256" key="1">
    <source>
        <dbReference type="SAM" id="MobiDB-lite"/>
    </source>
</evidence>
<dbReference type="GO" id="GO:0008168">
    <property type="term" value="F:methyltransferase activity"/>
    <property type="evidence" value="ECO:0007669"/>
    <property type="project" value="InterPro"/>
</dbReference>
<evidence type="ECO:0000259" key="2">
    <source>
        <dbReference type="Pfam" id="PF00590"/>
    </source>
</evidence>
<keyword evidence="4" id="KW-1185">Reference proteome</keyword>
<protein>
    <recommendedName>
        <fullName evidence="2">Tetrapyrrole methylase domain-containing protein</fullName>
    </recommendedName>
</protein>
<dbReference type="InterPro" id="IPR035996">
    <property type="entry name" value="4pyrrol_Methylase_sf"/>
</dbReference>
<dbReference type="AlphaFoldDB" id="A0A3M2L874"/>
<feature type="domain" description="Tetrapyrrole methylase" evidence="2">
    <location>
        <begin position="179"/>
        <end position="386"/>
    </location>
</feature>
<sequence>MDATSAEAAGADMSLDAVPAGLTGHASGLVRADAARTPDAPDTGDTADTGGTAADAIHAALFAGAALVRDRLTVEINGHRYAVSPVSAGFLALGAEAFPRAREVAAAALRMGRPVALVGELAGTALALAGVAGSTWIHSPEPREAHFLLPAQFVRDRAWLLRRRLSCAHARPDAPTQRLTAVGVGPRPFASPAELRALVERAEAVVATDWTYRHTLPRLLGTPSPPPGPRHRSVPYDSADYDATIRQVSTALNELQDEGVRDVALLVEGNPDTYDILDGVCLDRRHLEVRPGVPIALVAAGEAGAPAAPARIAYLSGLPHRHGQTRRQLRDELELYVRAGITCVLVEMTYGDLGLAVQVARRSPTPKTLVLLSDAYTPHARRLVTTSRSAAGTRAMLERARGTLSTLAIFDGPGGRAGHR</sequence>